<gene>
    <name evidence="1" type="ORF">QFC20_000989</name>
</gene>
<evidence type="ECO:0000313" key="2">
    <source>
        <dbReference type="Proteomes" id="UP001230649"/>
    </source>
</evidence>
<keyword evidence="2" id="KW-1185">Reference proteome</keyword>
<dbReference type="EMBL" id="JASBWS010000005">
    <property type="protein sequence ID" value="KAJ9115662.1"/>
    <property type="molecule type" value="Genomic_DNA"/>
</dbReference>
<comment type="caution">
    <text evidence="1">The sequence shown here is derived from an EMBL/GenBank/DDBJ whole genome shotgun (WGS) entry which is preliminary data.</text>
</comment>
<dbReference type="Proteomes" id="UP001230649">
    <property type="component" value="Unassembled WGS sequence"/>
</dbReference>
<organism evidence="1 2">
    <name type="scientific">Naganishia adeliensis</name>
    <dbReference type="NCBI Taxonomy" id="92952"/>
    <lineage>
        <taxon>Eukaryota</taxon>
        <taxon>Fungi</taxon>
        <taxon>Dikarya</taxon>
        <taxon>Basidiomycota</taxon>
        <taxon>Agaricomycotina</taxon>
        <taxon>Tremellomycetes</taxon>
        <taxon>Filobasidiales</taxon>
        <taxon>Filobasidiaceae</taxon>
        <taxon>Naganishia</taxon>
    </lineage>
</organism>
<sequence>MAANNRDLEQAIAKDASDFIRELEVERIIRAFKLNPYDILDLPVGASDTEIKKQYRKKSLLIHPDKFKHARGLEAFDFLKKAEALLGDEKKRPDIDSVMAHARHLVIKDLVAPGVNPSTVKDDDPRLIDLNPSLDLRIRNKSKEVFVEEELARRRAQKLQYANEGAEAAKKDAEVQDRKRKKEEEEAWEARRDERISSWRTFKTAGSSSPAPAVKPKAKDPLGLPDLEAPKKKKKKLNVLG</sequence>
<evidence type="ECO:0000313" key="1">
    <source>
        <dbReference type="EMBL" id="KAJ9115662.1"/>
    </source>
</evidence>
<protein>
    <submittedName>
        <fullName evidence="1">Uncharacterized protein</fullName>
    </submittedName>
</protein>
<accession>A0ACC2WX92</accession>
<reference evidence="1" key="1">
    <citation type="submission" date="2023-04" db="EMBL/GenBank/DDBJ databases">
        <title>Draft Genome sequencing of Naganishia species isolated from polar environments using Oxford Nanopore Technology.</title>
        <authorList>
            <person name="Leo P."/>
            <person name="Venkateswaran K."/>
        </authorList>
    </citation>
    <scope>NUCLEOTIDE SEQUENCE</scope>
    <source>
        <strain evidence="1">MNA-CCFEE 5262</strain>
    </source>
</reference>
<name>A0ACC2WX92_9TREE</name>
<proteinExistence type="predicted"/>